<dbReference type="Gene3D" id="3.90.1200.10">
    <property type="match status" value="1"/>
</dbReference>
<keyword evidence="3" id="KW-1185">Reference proteome</keyword>
<name>A0A8J3N8E1_9CHLR</name>
<dbReference type="InterPro" id="IPR002575">
    <property type="entry name" value="Aminoglycoside_PTrfase"/>
</dbReference>
<evidence type="ECO:0000259" key="1">
    <source>
        <dbReference type="Pfam" id="PF01636"/>
    </source>
</evidence>
<reference evidence="2" key="1">
    <citation type="submission" date="2020-10" db="EMBL/GenBank/DDBJ databases">
        <title>Taxonomic study of unclassified bacteria belonging to the class Ktedonobacteria.</title>
        <authorList>
            <person name="Yabe S."/>
            <person name="Wang C.M."/>
            <person name="Zheng Y."/>
            <person name="Sakai Y."/>
            <person name="Cavaletti L."/>
            <person name="Monciardini P."/>
            <person name="Donadio S."/>
        </authorList>
    </citation>
    <scope>NUCLEOTIDE SEQUENCE</scope>
    <source>
        <strain evidence="2">ID150040</strain>
    </source>
</reference>
<dbReference type="EMBL" id="BNJK01000002">
    <property type="protein sequence ID" value="GHO98162.1"/>
    <property type="molecule type" value="Genomic_DNA"/>
</dbReference>
<dbReference type="AlphaFoldDB" id="A0A8J3N8E1"/>
<dbReference type="SUPFAM" id="SSF56112">
    <property type="entry name" value="Protein kinase-like (PK-like)"/>
    <property type="match status" value="1"/>
</dbReference>
<organism evidence="2 3">
    <name type="scientific">Reticulibacter mediterranei</name>
    <dbReference type="NCBI Taxonomy" id="2778369"/>
    <lineage>
        <taxon>Bacteria</taxon>
        <taxon>Bacillati</taxon>
        <taxon>Chloroflexota</taxon>
        <taxon>Ktedonobacteria</taxon>
        <taxon>Ktedonobacterales</taxon>
        <taxon>Reticulibacteraceae</taxon>
        <taxon>Reticulibacter</taxon>
    </lineage>
</organism>
<accession>A0A8J3N8E1</accession>
<proteinExistence type="predicted"/>
<dbReference type="PANTHER" id="PTHR21310">
    <property type="entry name" value="AMINOGLYCOSIDE PHOSPHOTRANSFERASE-RELATED-RELATED"/>
    <property type="match status" value="1"/>
</dbReference>
<evidence type="ECO:0000313" key="3">
    <source>
        <dbReference type="Proteomes" id="UP000597444"/>
    </source>
</evidence>
<protein>
    <recommendedName>
        <fullName evidence="1">Aminoglycoside phosphotransferase domain-containing protein</fullName>
    </recommendedName>
</protein>
<feature type="domain" description="Aminoglycoside phosphotransferase" evidence="1">
    <location>
        <begin position="23"/>
        <end position="226"/>
    </location>
</feature>
<sequence length="298" mass="34003">MTQSELAPLDILHTLGINGTPIVTPVLGGFDMAMWKVEHEGKTSALRVFRAGAHEDCEHEREVMDAARAAGLPVPEVQRAGVWQDRPALLITWLAGRPLEDELRARPWRLWSLGVTFGRMQARIHAIPAPALLRQQPDAWITWQCEGEQILQDRLRHLYSDQMALLHLDYHLRNVLTDGKHITGIVDWTNALAGDPRADAARTISILRFDPLARKPLLVRLGLRIFEQAWRAGYQHERGHLKDMSLFYAWAGTVIQRNLAPRYKHIPNELAPARRWTNKWKARTGCERFSALTIDKLP</sequence>
<dbReference type="Proteomes" id="UP000597444">
    <property type="component" value="Unassembled WGS sequence"/>
</dbReference>
<dbReference type="RefSeq" id="WP_220208927.1">
    <property type="nucleotide sequence ID" value="NZ_BNJK01000002.1"/>
</dbReference>
<evidence type="ECO:0000313" key="2">
    <source>
        <dbReference type="EMBL" id="GHO98162.1"/>
    </source>
</evidence>
<dbReference type="InterPro" id="IPR011009">
    <property type="entry name" value="Kinase-like_dom_sf"/>
</dbReference>
<dbReference type="Pfam" id="PF01636">
    <property type="entry name" value="APH"/>
    <property type="match status" value="1"/>
</dbReference>
<comment type="caution">
    <text evidence="2">The sequence shown here is derived from an EMBL/GenBank/DDBJ whole genome shotgun (WGS) entry which is preliminary data.</text>
</comment>
<dbReference type="InterPro" id="IPR051678">
    <property type="entry name" value="AGP_Transferase"/>
</dbReference>
<gene>
    <name evidence="2" type="ORF">KSF_082100</name>
</gene>